<name>A0A2P2IXC0_RHIMU</name>
<protein>
    <submittedName>
        <fullName evidence="1">Uncharacterized protein</fullName>
    </submittedName>
</protein>
<dbReference type="AlphaFoldDB" id="A0A2P2IXC0"/>
<evidence type="ECO:0000313" key="1">
    <source>
        <dbReference type="EMBL" id="MBW85858.1"/>
    </source>
</evidence>
<accession>A0A2P2IXC0</accession>
<dbReference type="EMBL" id="GGEC01005375">
    <property type="protein sequence ID" value="MBW85858.1"/>
    <property type="molecule type" value="Transcribed_RNA"/>
</dbReference>
<reference evidence="1" key="1">
    <citation type="submission" date="2018-02" db="EMBL/GenBank/DDBJ databases">
        <title>Rhizophora mucronata_Transcriptome.</title>
        <authorList>
            <person name="Meera S.P."/>
            <person name="Sreeshan A."/>
            <person name="Augustine A."/>
        </authorList>
    </citation>
    <scope>NUCLEOTIDE SEQUENCE</scope>
    <source>
        <tissue evidence="1">Leaf</tissue>
    </source>
</reference>
<sequence length="39" mass="4600">MTNECEENDRQTRVKDINEKFQASLINMPSQTRNPPHKV</sequence>
<proteinExistence type="predicted"/>
<organism evidence="1">
    <name type="scientific">Rhizophora mucronata</name>
    <name type="common">Asiatic mangrove</name>
    <dbReference type="NCBI Taxonomy" id="61149"/>
    <lineage>
        <taxon>Eukaryota</taxon>
        <taxon>Viridiplantae</taxon>
        <taxon>Streptophyta</taxon>
        <taxon>Embryophyta</taxon>
        <taxon>Tracheophyta</taxon>
        <taxon>Spermatophyta</taxon>
        <taxon>Magnoliopsida</taxon>
        <taxon>eudicotyledons</taxon>
        <taxon>Gunneridae</taxon>
        <taxon>Pentapetalae</taxon>
        <taxon>rosids</taxon>
        <taxon>fabids</taxon>
        <taxon>Malpighiales</taxon>
        <taxon>Rhizophoraceae</taxon>
        <taxon>Rhizophora</taxon>
    </lineage>
</organism>